<keyword evidence="5" id="KW-1185">Reference proteome</keyword>
<reference evidence="4 5" key="1">
    <citation type="submission" date="2016-03" db="EMBL/GenBank/DDBJ databases">
        <title>Fine-scale spatial genetic structure of a fungal parasite of coffee scale insects.</title>
        <authorList>
            <person name="Jackson D."/>
            <person name="Zemenick K.A."/>
            <person name="Malloure B."/>
            <person name="Quandt C.A."/>
            <person name="James T.Y."/>
        </authorList>
    </citation>
    <scope>NUCLEOTIDE SEQUENCE [LARGE SCALE GENOMIC DNA]</scope>
    <source>
        <strain evidence="4 5">UM487</strain>
    </source>
</reference>
<dbReference type="InterPro" id="IPR002347">
    <property type="entry name" value="SDR_fam"/>
</dbReference>
<comment type="similarity">
    <text evidence="1 3">Belongs to the short-chain dehydrogenases/reductases (SDR) family.</text>
</comment>
<dbReference type="InterPro" id="IPR036291">
    <property type="entry name" value="NAD(P)-bd_dom_sf"/>
</dbReference>
<comment type="caution">
    <text evidence="4">The sequence shown here is derived from an EMBL/GenBank/DDBJ whole genome shotgun (WGS) entry which is preliminary data.</text>
</comment>
<dbReference type="InterPro" id="IPR051911">
    <property type="entry name" value="SDR_oxidoreductase"/>
</dbReference>
<organism evidence="4 5">
    <name type="scientific">Cordyceps confragosa</name>
    <name type="common">Lecanicillium lecanii</name>
    <dbReference type="NCBI Taxonomy" id="2714763"/>
    <lineage>
        <taxon>Eukaryota</taxon>
        <taxon>Fungi</taxon>
        <taxon>Dikarya</taxon>
        <taxon>Ascomycota</taxon>
        <taxon>Pezizomycotina</taxon>
        <taxon>Sordariomycetes</taxon>
        <taxon>Hypocreomycetidae</taxon>
        <taxon>Hypocreales</taxon>
        <taxon>Cordycipitaceae</taxon>
        <taxon>Akanthomyces</taxon>
    </lineage>
</organism>
<evidence type="ECO:0000313" key="5">
    <source>
        <dbReference type="Proteomes" id="UP000243081"/>
    </source>
</evidence>
<dbReference type="OMA" id="IMHHMPI"/>
<evidence type="ECO:0000256" key="3">
    <source>
        <dbReference type="RuleBase" id="RU000363"/>
    </source>
</evidence>
<evidence type="ECO:0000256" key="2">
    <source>
        <dbReference type="ARBA" id="ARBA00023002"/>
    </source>
</evidence>
<dbReference type="OrthoDB" id="1274115at2759"/>
<dbReference type="SUPFAM" id="SSF51735">
    <property type="entry name" value="NAD(P)-binding Rossmann-fold domains"/>
    <property type="match status" value="1"/>
</dbReference>
<proteinExistence type="inferred from homology"/>
<dbReference type="PRINTS" id="PR00081">
    <property type="entry name" value="GDHRDH"/>
</dbReference>
<sequence>MSTNSAREMPTGKVWVITGCSSGFGREIALAALARGAIVVATARDPAKLADLAAKGAILQRLDVTDDDARLAEAIASILAKTDDRIDILVNNAGYILTGAVEECSRAEVQATFNTNVFGQLNVARAVLPIMRKQKSGTIANLGSVGGWHGTPGAGLYCATKACAAMISEALRCEVAHLGIRVTCIEPGYFRTSFLAPGHRVRAEKVIDELEKGTDATMGALDALDRQQPGDPAKAAALIVEALTASGRAEERDLPPRLIVGRDAYEIVTDNMTSNRANLELWKDLMTLTDCDD</sequence>
<dbReference type="Proteomes" id="UP000243081">
    <property type="component" value="Unassembled WGS sequence"/>
</dbReference>
<dbReference type="GO" id="GO:0016491">
    <property type="term" value="F:oxidoreductase activity"/>
    <property type="evidence" value="ECO:0007669"/>
    <property type="project" value="UniProtKB-KW"/>
</dbReference>
<gene>
    <name evidence="4" type="ORF">LLEC1_04206</name>
</gene>
<keyword evidence="2" id="KW-0560">Oxidoreductase</keyword>
<dbReference type="PRINTS" id="PR00080">
    <property type="entry name" value="SDRFAMILY"/>
</dbReference>
<dbReference type="AlphaFoldDB" id="A0A179IEU2"/>
<dbReference type="PANTHER" id="PTHR43976:SF16">
    <property type="entry name" value="SHORT-CHAIN DEHYDROGENASE_REDUCTASE FAMILY PROTEIN"/>
    <property type="match status" value="1"/>
</dbReference>
<dbReference type="PANTHER" id="PTHR43976">
    <property type="entry name" value="SHORT CHAIN DEHYDROGENASE"/>
    <property type="match status" value="1"/>
</dbReference>
<evidence type="ECO:0000313" key="4">
    <source>
        <dbReference type="EMBL" id="OAR00813.1"/>
    </source>
</evidence>
<dbReference type="CDD" id="cd05374">
    <property type="entry name" value="17beta-HSD-like_SDR_c"/>
    <property type="match status" value="1"/>
</dbReference>
<evidence type="ECO:0000256" key="1">
    <source>
        <dbReference type="ARBA" id="ARBA00006484"/>
    </source>
</evidence>
<protein>
    <submittedName>
        <fullName evidence="4">Uncharacterized protein</fullName>
    </submittedName>
</protein>
<dbReference type="Gene3D" id="3.40.50.720">
    <property type="entry name" value="NAD(P)-binding Rossmann-like Domain"/>
    <property type="match status" value="1"/>
</dbReference>
<dbReference type="Pfam" id="PF00106">
    <property type="entry name" value="adh_short"/>
    <property type="match status" value="1"/>
</dbReference>
<dbReference type="EMBL" id="LUKN01001510">
    <property type="protein sequence ID" value="OAR00813.1"/>
    <property type="molecule type" value="Genomic_DNA"/>
</dbReference>
<accession>A0A179IEU2</accession>
<name>A0A179IEU2_CORDF</name>